<proteinExistence type="predicted"/>
<sequence length="491" mass="52951">MSAQKDATPDLKEQQAFIELDFLSIPRDAGEANLTLSGSHFNLKFDNGLYTGIGIYGAIIGERGGFFTLGANAGYQGDLTENLFYDLGLHIGGGGGDSAPDGGGAFLIPQAKLGYRFENFNLSAGYSYINFFDNGDINEHQVIAGIQFPIEFDHTDYSNANQDYSLKDLKNTSWDKEKSRLGFMVHLNNLKTSGQSQNTRGVLYNGATIRLVGVEVSAPLKNGFFTYARFDGAYDGIKSGYMDVFLGAGHEFAFNRNRTRILAKFAAGAGGGGGVDTQGGFLVYPDLSLEQQLFNNTYLALNLGSVLSPNQHFISTAYGLGLKYDVNYNGLDQRDQNKERRSKFYGLQVILKEDLYLNAGRIDEADQDLYQIALQVNLDLGNHFYLAGQTAFANFGGAGAYAEGLVGAGLHTKPFINDRARLFGQVLAGAAGGGQVSTGQGLIVKPSLGLEVFLSDRFGLRAAGGYVDAVRGDLSSPILNLGLTYNIAILK</sequence>
<protein>
    <submittedName>
        <fullName evidence="1">Uncharacterized protein</fullName>
    </submittedName>
</protein>
<dbReference type="OrthoDB" id="1195661at2"/>
<evidence type="ECO:0000313" key="1">
    <source>
        <dbReference type="EMBL" id="AZQ45220.1"/>
    </source>
</evidence>
<gene>
    <name evidence="1" type="ORF">EJ995_10030</name>
</gene>
<dbReference type="EMBL" id="CP034549">
    <property type="protein sequence ID" value="AZQ45220.1"/>
    <property type="molecule type" value="Genomic_DNA"/>
</dbReference>
<organism evidence="1 2">
    <name type="scientific">Nonlabens ponticola</name>
    <dbReference type="NCBI Taxonomy" id="2496866"/>
    <lineage>
        <taxon>Bacteria</taxon>
        <taxon>Pseudomonadati</taxon>
        <taxon>Bacteroidota</taxon>
        <taxon>Flavobacteriia</taxon>
        <taxon>Flavobacteriales</taxon>
        <taxon>Flavobacteriaceae</taxon>
        <taxon>Nonlabens</taxon>
    </lineage>
</organism>
<dbReference type="KEGG" id="noj:EJ995_10030"/>
<keyword evidence="2" id="KW-1185">Reference proteome</keyword>
<accession>A0A3S9N1C6</accession>
<dbReference type="AlphaFoldDB" id="A0A3S9N1C6"/>
<dbReference type="Proteomes" id="UP000279600">
    <property type="component" value="Chromosome"/>
</dbReference>
<reference evidence="1 2" key="1">
    <citation type="submission" date="2018-12" db="EMBL/GenBank/DDBJ databases">
        <title>Complete genome of Nonlabens sp. MJ115.</title>
        <authorList>
            <person name="Choi H.S."/>
            <person name="Jung J."/>
        </authorList>
    </citation>
    <scope>NUCLEOTIDE SEQUENCE [LARGE SCALE GENOMIC DNA]</scope>
    <source>
        <strain evidence="1 2">MJ115</strain>
    </source>
</reference>
<evidence type="ECO:0000313" key="2">
    <source>
        <dbReference type="Proteomes" id="UP000279600"/>
    </source>
</evidence>
<name>A0A3S9N1C6_9FLAO</name>